<dbReference type="Proteomes" id="UP000067626">
    <property type="component" value="Chromosome"/>
</dbReference>
<dbReference type="KEGG" id="ccro:CMC5_057930"/>
<evidence type="ECO:0008006" key="3">
    <source>
        <dbReference type="Google" id="ProtNLM"/>
    </source>
</evidence>
<dbReference type="EMBL" id="CP012159">
    <property type="protein sequence ID" value="AKT41586.1"/>
    <property type="molecule type" value="Genomic_DNA"/>
</dbReference>
<proteinExistence type="predicted"/>
<dbReference type="Gene3D" id="3.40.50.150">
    <property type="entry name" value="Vaccinia Virus protein VP39"/>
    <property type="match status" value="1"/>
</dbReference>
<dbReference type="SUPFAM" id="SSF53335">
    <property type="entry name" value="S-adenosyl-L-methionine-dependent methyltransferases"/>
    <property type="match status" value="1"/>
</dbReference>
<dbReference type="RefSeq" id="WP_050433349.1">
    <property type="nucleotide sequence ID" value="NZ_CP012159.1"/>
</dbReference>
<gene>
    <name evidence="1" type="ORF">CMC5_057930</name>
</gene>
<protein>
    <recommendedName>
        <fullName evidence="3">Class I SAM-dependent methyltransferase</fullName>
    </recommendedName>
</protein>
<dbReference type="InterPro" id="IPR029063">
    <property type="entry name" value="SAM-dependent_MTases_sf"/>
</dbReference>
<evidence type="ECO:0000313" key="1">
    <source>
        <dbReference type="EMBL" id="AKT41586.1"/>
    </source>
</evidence>
<reference evidence="1 2" key="1">
    <citation type="submission" date="2015-07" db="EMBL/GenBank/DDBJ databases">
        <title>Genome analysis of myxobacterium Chondromyces crocatus Cm c5 reveals a high potential for natural compound synthesis and the genetic basis for the loss of fruiting body formation.</title>
        <authorList>
            <person name="Zaburannyi N."/>
            <person name="Bunk B."/>
            <person name="Maier J."/>
            <person name="Overmann J."/>
            <person name="Mueller R."/>
        </authorList>
    </citation>
    <scope>NUCLEOTIDE SEQUENCE [LARGE SCALE GENOMIC DNA]</scope>
    <source>
        <strain evidence="1 2">Cm c5</strain>
    </source>
</reference>
<dbReference type="OrthoDB" id="117053at2"/>
<dbReference type="STRING" id="52.CMC5_057930"/>
<name>A0A0K1ELB4_CHOCO</name>
<dbReference type="AlphaFoldDB" id="A0A0K1ELB4"/>
<accession>A0A0K1ELB4</accession>
<keyword evidence="2" id="KW-1185">Reference proteome</keyword>
<evidence type="ECO:0000313" key="2">
    <source>
        <dbReference type="Proteomes" id="UP000067626"/>
    </source>
</evidence>
<sequence>MPLPRVHLFEWNDLDGAPEVLRETVIESLSNTLRWGGVLRELVTPFRAFLEETGASDVLDLGAGAAGPARVLAEELQRAGVAPPRFILTDLAPRIEAWEEARAAYPGIIDFEPNPVDATAIPPALGEGRARIIINALHHFRPEIAQAVFADAVRSRAGIFIAEGFGRNPLRFPTMWPAGLPALLLNPWLSRRHRLQKAALTYLTPIVFAASAWDGFVSTLRVYTADELHAMVAPFGEGFRWRHGVFRYAPLGKGVYFYGVPHR</sequence>
<organism evidence="1 2">
    <name type="scientific">Chondromyces crocatus</name>
    <dbReference type="NCBI Taxonomy" id="52"/>
    <lineage>
        <taxon>Bacteria</taxon>
        <taxon>Pseudomonadati</taxon>
        <taxon>Myxococcota</taxon>
        <taxon>Polyangia</taxon>
        <taxon>Polyangiales</taxon>
        <taxon>Polyangiaceae</taxon>
        <taxon>Chondromyces</taxon>
    </lineage>
</organism>